<comment type="caution">
    <text evidence="2">The sequence shown here is derived from an EMBL/GenBank/DDBJ whole genome shotgun (WGS) entry which is preliminary data.</text>
</comment>
<gene>
    <name evidence="2" type="ORF">AAFF_G00128050</name>
</gene>
<proteinExistence type="predicted"/>
<evidence type="ECO:0000313" key="3">
    <source>
        <dbReference type="Proteomes" id="UP001221898"/>
    </source>
</evidence>
<name>A0AAD7WY36_9TELE</name>
<evidence type="ECO:0000256" key="1">
    <source>
        <dbReference type="SAM" id="MobiDB-lite"/>
    </source>
</evidence>
<protein>
    <submittedName>
        <fullName evidence="2">Uncharacterized protein</fullName>
    </submittedName>
</protein>
<dbReference type="EMBL" id="JAINUG010000019">
    <property type="protein sequence ID" value="KAJ8412469.1"/>
    <property type="molecule type" value="Genomic_DNA"/>
</dbReference>
<accession>A0AAD7WY36</accession>
<organism evidence="2 3">
    <name type="scientific">Aldrovandia affinis</name>
    <dbReference type="NCBI Taxonomy" id="143900"/>
    <lineage>
        <taxon>Eukaryota</taxon>
        <taxon>Metazoa</taxon>
        <taxon>Chordata</taxon>
        <taxon>Craniata</taxon>
        <taxon>Vertebrata</taxon>
        <taxon>Euteleostomi</taxon>
        <taxon>Actinopterygii</taxon>
        <taxon>Neopterygii</taxon>
        <taxon>Teleostei</taxon>
        <taxon>Notacanthiformes</taxon>
        <taxon>Halosauridae</taxon>
        <taxon>Aldrovandia</taxon>
    </lineage>
</organism>
<sequence length="65" mass="7107">MKSLIISGSLRTSDRAETGSLVLWGPHQVIKGLVPLWLSMKETDSNLGTRKADPESVVRARSTQT</sequence>
<feature type="region of interest" description="Disordered" evidence="1">
    <location>
        <begin position="44"/>
        <end position="65"/>
    </location>
</feature>
<dbReference type="Proteomes" id="UP001221898">
    <property type="component" value="Unassembled WGS sequence"/>
</dbReference>
<evidence type="ECO:0000313" key="2">
    <source>
        <dbReference type="EMBL" id="KAJ8412469.1"/>
    </source>
</evidence>
<dbReference type="AlphaFoldDB" id="A0AAD7WY36"/>
<keyword evidence="3" id="KW-1185">Reference proteome</keyword>
<reference evidence="2" key="1">
    <citation type="journal article" date="2023" name="Science">
        <title>Genome structures resolve the early diversification of teleost fishes.</title>
        <authorList>
            <person name="Parey E."/>
            <person name="Louis A."/>
            <person name="Montfort J."/>
            <person name="Bouchez O."/>
            <person name="Roques C."/>
            <person name="Iampietro C."/>
            <person name="Lluch J."/>
            <person name="Castinel A."/>
            <person name="Donnadieu C."/>
            <person name="Desvignes T."/>
            <person name="Floi Bucao C."/>
            <person name="Jouanno E."/>
            <person name="Wen M."/>
            <person name="Mejri S."/>
            <person name="Dirks R."/>
            <person name="Jansen H."/>
            <person name="Henkel C."/>
            <person name="Chen W.J."/>
            <person name="Zahm M."/>
            <person name="Cabau C."/>
            <person name="Klopp C."/>
            <person name="Thompson A.W."/>
            <person name="Robinson-Rechavi M."/>
            <person name="Braasch I."/>
            <person name="Lecointre G."/>
            <person name="Bobe J."/>
            <person name="Postlethwait J.H."/>
            <person name="Berthelot C."/>
            <person name="Roest Crollius H."/>
            <person name="Guiguen Y."/>
        </authorList>
    </citation>
    <scope>NUCLEOTIDE SEQUENCE</scope>
    <source>
        <strain evidence="2">NC1722</strain>
    </source>
</reference>